<protein>
    <submittedName>
        <fullName evidence="1">Putative DET1-like isoform X2</fullName>
    </submittedName>
</protein>
<evidence type="ECO:0000313" key="2">
    <source>
        <dbReference type="Proteomes" id="UP000283509"/>
    </source>
</evidence>
<gene>
    <name evidence="1" type="ORF">C7M84_001468</name>
</gene>
<reference evidence="1 2" key="2">
    <citation type="submission" date="2019-01" db="EMBL/GenBank/DDBJ databases">
        <title>The decoding of complex shrimp genome reveals the adaptation for benthos swimmer, frequently molting mechanism and breeding impact on genome.</title>
        <authorList>
            <person name="Sun Y."/>
            <person name="Gao Y."/>
            <person name="Yu Y."/>
        </authorList>
    </citation>
    <scope>NUCLEOTIDE SEQUENCE [LARGE SCALE GENOMIC DNA]</scope>
    <source>
        <tissue evidence="1">Muscle</tissue>
    </source>
</reference>
<dbReference type="GO" id="GO:0032436">
    <property type="term" value="P:positive regulation of proteasomal ubiquitin-dependent protein catabolic process"/>
    <property type="evidence" value="ECO:0007669"/>
    <property type="project" value="TreeGrafter"/>
</dbReference>
<dbReference type="OrthoDB" id="18339at2759"/>
<sequence>MEFDNSGPGIRVQKIPAQNLVVRLFHREIHRKPRQHEHSNRYFYQNITPNFTVTNVQKPPCFLRKFSPDGRFLIAFSSDQTSIEIYRYMGPSAAADLLHWCEVV</sequence>
<dbReference type="STRING" id="6689.A0A3R7SXC7"/>
<name>A0A3R7SXC7_PENVA</name>
<organism evidence="1 2">
    <name type="scientific">Penaeus vannamei</name>
    <name type="common">Whiteleg shrimp</name>
    <name type="synonym">Litopenaeus vannamei</name>
    <dbReference type="NCBI Taxonomy" id="6689"/>
    <lineage>
        <taxon>Eukaryota</taxon>
        <taxon>Metazoa</taxon>
        <taxon>Ecdysozoa</taxon>
        <taxon>Arthropoda</taxon>
        <taxon>Crustacea</taxon>
        <taxon>Multicrustacea</taxon>
        <taxon>Malacostraca</taxon>
        <taxon>Eumalacostraca</taxon>
        <taxon>Eucarida</taxon>
        <taxon>Decapoda</taxon>
        <taxon>Dendrobranchiata</taxon>
        <taxon>Penaeoidea</taxon>
        <taxon>Penaeidae</taxon>
        <taxon>Penaeus</taxon>
    </lineage>
</organism>
<dbReference type="GO" id="GO:1990756">
    <property type="term" value="F:ubiquitin-like ligase-substrate adaptor activity"/>
    <property type="evidence" value="ECO:0007669"/>
    <property type="project" value="TreeGrafter"/>
</dbReference>
<accession>A0A3R7SXC7</accession>
<dbReference type="Proteomes" id="UP000283509">
    <property type="component" value="Unassembled WGS sequence"/>
</dbReference>
<comment type="caution">
    <text evidence="1">The sequence shown here is derived from an EMBL/GenBank/DDBJ whole genome shotgun (WGS) entry which is preliminary data.</text>
</comment>
<reference evidence="1 2" key="1">
    <citation type="submission" date="2018-04" db="EMBL/GenBank/DDBJ databases">
        <authorList>
            <person name="Zhang X."/>
            <person name="Yuan J."/>
            <person name="Li F."/>
            <person name="Xiang J."/>
        </authorList>
    </citation>
    <scope>NUCLEOTIDE SEQUENCE [LARGE SCALE GENOMIC DNA]</scope>
    <source>
        <tissue evidence="1">Muscle</tissue>
    </source>
</reference>
<dbReference type="InterPro" id="IPR019138">
    <property type="entry name" value="De-etiolated_protein_1_Det1"/>
</dbReference>
<dbReference type="GO" id="GO:0005634">
    <property type="term" value="C:nucleus"/>
    <property type="evidence" value="ECO:0007669"/>
    <property type="project" value="TreeGrafter"/>
</dbReference>
<evidence type="ECO:0000313" key="1">
    <source>
        <dbReference type="EMBL" id="ROT79844.1"/>
    </source>
</evidence>
<dbReference type="PANTHER" id="PTHR13374">
    <property type="entry name" value="DET1 HOMOLOG DE-ETIOLATED-1 HOMOLOG"/>
    <property type="match status" value="1"/>
</dbReference>
<dbReference type="GO" id="GO:0031625">
    <property type="term" value="F:ubiquitin protein ligase binding"/>
    <property type="evidence" value="ECO:0007669"/>
    <property type="project" value="TreeGrafter"/>
</dbReference>
<proteinExistence type="predicted"/>
<dbReference type="AlphaFoldDB" id="A0A3R7SXC7"/>
<dbReference type="GO" id="GO:0016567">
    <property type="term" value="P:protein ubiquitination"/>
    <property type="evidence" value="ECO:0007669"/>
    <property type="project" value="TreeGrafter"/>
</dbReference>
<dbReference type="PANTHER" id="PTHR13374:SF3">
    <property type="entry name" value="DET1 HOMOLOG"/>
    <property type="match status" value="1"/>
</dbReference>
<dbReference type="EMBL" id="QCYY01001185">
    <property type="protein sequence ID" value="ROT79844.1"/>
    <property type="molecule type" value="Genomic_DNA"/>
</dbReference>
<dbReference type="GO" id="GO:0031461">
    <property type="term" value="C:cullin-RING ubiquitin ligase complex"/>
    <property type="evidence" value="ECO:0007669"/>
    <property type="project" value="TreeGrafter"/>
</dbReference>
<keyword evidence="2" id="KW-1185">Reference proteome</keyword>